<keyword evidence="7" id="KW-1133">Transmembrane helix</keyword>
<dbReference type="SUPFAM" id="SSF55874">
    <property type="entry name" value="ATPase domain of HSP90 chaperone/DNA topoisomerase II/histidine kinase"/>
    <property type="match status" value="1"/>
</dbReference>
<evidence type="ECO:0000256" key="5">
    <source>
        <dbReference type="ARBA" id="ARBA00022777"/>
    </source>
</evidence>
<dbReference type="GO" id="GO:0005524">
    <property type="term" value="F:ATP binding"/>
    <property type="evidence" value="ECO:0007669"/>
    <property type="project" value="UniProtKB-KW"/>
</dbReference>
<dbReference type="InterPro" id="IPR005467">
    <property type="entry name" value="His_kinase_dom"/>
</dbReference>
<dbReference type="Pfam" id="PF00072">
    <property type="entry name" value="Response_reg"/>
    <property type="match status" value="1"/>
</dbReference>
<evidence type="ECO:0000256" key="3">
    <source>
        <dbReference type="ARBA" id="ARBA00022553"/>
    </source>
</evidence>
<dbReference type="Pfam" id="PF00512">
    <property type="entry name" value="HisKA"/>
    <property type="match status" value="1"/>
</dbReference>
<evidence type="ECO:0000256" key="4">
    <source>
        <dbReference type="ARBA" id="ARBA00022679"/>
    </source>
</evidence>
<evidence type="ECO:0000259" key="8">
    <source>
        <dbReference type="PROSITE" id="PS50109"/>
    </source>
</evidence>
<dbReference type="PROSITE" id="PS50109">
    <property type="entry name" value="HIS_KIN"/>
    <property type="match status" value="1"/>
</dbReference>
<accession>A0ABZ0TSJ8</accession>
<evidence type="ECO:0000313" key="10">
    <source>
        <dbReference type="EMBL" id="WPU95437.1"/>
    </source>
</evidence>
<feature type="transmembrane region" description="Helical" evidence="7">
    <location>
        <begin position="135"/>
        <end position="155"/>
    </location>
</feature>
<dbReference type="PROSITE" id="PS50110">
    <property type="entry name" value="RESPONSE_REGULATORY"/>
    <property type="match status" value="1"/>
</dbReference>
<dbReference type="InterPro" id="IPR003661">
    <property type="entry name" value="HisK_dim/P_dom"/>
</dbReference>
<dbReference type="SMART" id="SM00387">
    <property type="entry name" value="HATPase_c"/>
    <property type="match status" value="1"/>
</dbReference>
<dbReference type="SUPFAM" id="SSF52172">
    <property type="entry name" value="CheY-like"/>
    <property type="match status" value="1"/>
</dbReference>
<name>A0ABZ0TSJ8_9SPHI</name>
<evidence type="ECO:0000313" key="11">
    <source>
        <dbReference type="Proteomes" id="UP001324380"/>
    </source>
</evidence>
<dbReference type="CDD" id="cd16922">
    <property type="entry name" value="HATPase_EvgS-ArcB-TorS-like"/>
    <property type="match status" value="1"/>
</dbReference>
<comment type="catalytic activity">
    <reaction evidence="1">
        <text>ATP + protein L-histidine = ADP + protein N-phospho-L-histidine.</text>
        <dbReference type="EC" id="2.7.13.3"/>
    </reaction>
</comment>
<protein>
    <recommendedName>
        <fullName evidence="2">histidine kinase</fullName>
        <ecNumber evidence="2">2.7.13.3</ecNumber>
    </recommendedName>
</protein>
<feature type="modified residue" description="4-aspartylphosphate" evidence="6">
    <location>
        <position position="509"/>
    </location>
</feature>
<dbReference type="PRINTS" id="PR00344">
    <property type="entry name" value="BCTRLSENSOR"/>
</dbReference>
<evidence type="ECO:0000256" key="1">
    <source>
        <dbReference type="ARBA" id="ARBA00000085"/>
    </source>
</evidence>
<dbReference type="CDD" id="cd00082">
    <property type="entry name" value="HisKA"/>
    <property type="match status" value="1"/>
</dbReference>
<proteinExistence type="predicted"/>
<dbReference type="InterPro" id="IPR004358">
    <property type="entry name" value="Sig_transdc_His_kin-like_C"/>
</dbReference>
<keyword evidence="7" id="KW-0472">Membrane</keyword>
<keyword evidence="5" id="KW-0418">Kinase</keyword>
<keyword evidence="11" id="KW-1185">Reference proteome</keyword>
<dbReference type="RefSeq" id="WP_321564548.1">
    <property type="nucleotide sequence ID" value="NZ_CP139558.1"/>
</dbReference>
<gene>
    <name evidence="10" type="ORF">SNE25_07865</name>
</gene>
<keyword evidence="7" id="KW-0812">Transmembrane</keyword>
<dbReference type="PANTHER" id="PTHR43047">
    <property type="entry name" value="TWO-COMPONENT HISTIDINE PROTEIN KINASE"/>
    <property type="match status" value="1"/>
</dbReference>
<dbReference type="InterPro" id="IPR011006">
    <property type="entry name" value="CheY-like_superfamily"/>
</dbReference>
<dbReference type="SUPFAM" id="SSF47384">
    <property type="entry name" value="Homodimeric domain of signal transducing histidine kinase"/>
    <property type="match status" value="1"/>
</dbReference>
<keyword evidence="10" id="KW-0547">Nucleotide-binding</keyword>
<dbReference type="Gene3D" id="1.10.287.130">
    <property type="match status" value="1"/>
</dbReference>
<dbReference type="Gene3D" id="3.30.565.10">
    <property type="entry name" value="Histidine kinase-like ATPase, C-terminal domain"/>
    <property type="match status" value="1"/>
</dbReference>
<evidence type="ECO:0000259" key="9">
    <source>
        <dbReference type="PROSITE" id="PS50110"/>
    </source>
</evidence>
<reference evidence="10 11" key="1">
    <citation type="submission" date="2023-11" db="EMBL/GenBank/DDBJ databases">
        <title>Analysis of the Genomes of Mucilaginibacter gossypii cycad 4 and M. sabulilitoris SNA2: microbes with the potential for plant growth promotion.</title>
        <authorList>
            <person name="Hirsch A.M."/>
            <person name="Humm E."/>
            <person name="Rubbi M."/>
            <person name="Del Vecchio G."/>
            <person name="Ha S.M."/>
            <person name="Pellegrini M."/>
            <person name="Gunsalus R.P."/>
        </authorList>
    </citation>
    <scope>NUCLEOTIDE SEQUENCE [LARGE SCALE GENOMIC DNA]</scope>
    <source>
        <strain evidence="10 11">SNA2</strain>
    </source>
</reference>
<dbReference type="Proteomes" id="UP001324380">
    <property type="component" value="Chromosome"/>
</dbReference>
<feature type="domain" description="Response regulatory" evidence="9">
    <location>
        <begin position="459"/>
        <end position="575"/>
    </location>
</feature>
<keyword evidence="10" id="KW-0067">ATP-binding</keyword>
<dbReference type="SMART" id="SM00388">
    <property type="entry name" value="HisKA"/>
    <property type="match status" value="1"/>
</dbReference>
<feature type="transmembrane region" description="Helical" evidence="7">
    <location>
        <begin position="84"/>
        <end position="103"/>
    </location>
</feature>
<feature type="transmembrane region" description="Helical" evidence="7">
    <location>
        <begin position="175"/>
        <end position="191"/>
    </location>
</feature>
<dbReference type="InterPro" id="IPR003594">
    <property type="entry name" value="HATPase_dom"/>
</dbReference>
<dbReference type="EC" id="2.7.13.3" evidence="2"/>
<evidence type="ECO:0000256" key="6">
    <source>
        <dbReference type="PROSITE-ProRule" id="PRU00169"/>
    </source>
</evidence>
<feature type="transmembrane region" description="Helical" evidence="7">
    <location>
        <begin position="32"/>
        <end position="49"/>
    </location>
</feature>
<dbReference type="InterPro" id="IPR001789">
    <property type="entry name" value="Sig_transdc_resp-reg_receiver"/>
</dbReference>
<sequence>MQNVTDKYHKLIKDDDKHLNPLFDMKQVPKRSYQLGLAALFTGIGISIYDSYIGLYVSSFLVACFCFAILMFILLKYNDVIKNLTISIIFLICSLLIISAAIEGLQSEQFLYFFPMLTAVPIIVDLKQTKYRESFIYISIIIISAGICTLIGVYVTPLQDFSPDQIGKLALVNRVVAIFSTIVFAVAYIFFEKKYINELMEQSQRVIDTRTQFLATMGHELRTPLNGIIGVINLLKQDHTPSQHEEYIQVLKYCSDHMLHQVNNILDFNKIEANKLEIHPVELNLRQLLLNAGMPFTALSREKGLNLKIEIDNGLDKLVLADDLRLIQIFNNLLSNAIKFTDSGYIELRAVRKSQNEQFTEVIFSVKDTGIGISEEDQVKIFDSFWQVYDPATRNLNGTGLGLTICVRLLELMNSKLNLVSERGIGSTFSFDIKFNNAGKLEQPLAVQAKTDDSLTGIRVLLVEDNQINMMVAKKCLSDFKANITCVYNGQEALDELKKDQAYHIILMDLEMPVMNGYTAIFEVKKLYPAMPVIAFTASLVDEKMLADLIESGFADCLSKPFQPVELLSSIQKQLLNYPFLADNAG</sequence>
<dbReference type="CDD" id="cd17546">
    <property type="entry name" value="REC_hyHK_CKI1_RcsC-like"/>
    <property type="match status" value="1"/>
</dbReference>
<feature type="transmembrane region" description="Helical" evidence="7">
    <location>
        <begin position="55"/>
        <end position="75"/>
    </location>
</feature>
<evidence type="ECO:0000256" key="7">
    <source>
        <dbReference type="SAM" id="Phobius"/>
    </source>
</evidence>
<dbReference type="Pfam" id="PF02518">
    <property type="entry name" value="HATPase_c"/>
    <property type="match status" value="1"/>
</dbReference>
<dbReference type="EMBL" id="CP139558">
    <property type="protein sequence ID" value="WPU95437.1"/>
    <property type="molecule type" value="Genomic_DNA"/>
</dbReference>
<dbReference type="SMART" id="SM00448">
    <property type="entry name" value="REC"/>
    <property type="match status" value="1"/>
</dbReference>
<dbReference type="Gene3D" id="3.40.50.2300">
    <property type="match status" value="1"/>
</dbReference>
<dbReference type="InterPro" id="IPR036097">
    <property type="entry name" value="HisK_dim/P_sf"/>
</dbReference>
<keyword evidence="3 6" id="KW-0597">Phosphoprotein</keyword>
<organism evidence="10 11">
    <name type="scientific">Mucilaginibacter sabulilitoris</name>
    <dbReference type="NCBI Taxonomy" id="1173583"/>
    <lineage>
        <taxon>Bacteria</taxon>
        <taxon>Pseudomonadati</taxon>
        <taxon>Bacteroidota</taxon>
        <taxon>Sphingobacteriia</taxon>
        <taxon>Sphingobacteriales</taxon>
        <taxon>Sphingobacteriaceae</taxon>
        <taxon>Mucilaginibacter</taxon>
    </lineage>
</organism>
<evidence type="ECO:0000256" key="2">
    <source>
        <dbReference type="ARBA" id="ARBA00012438"/>
    </source>
</evidence>
<keyword evidence="4" id="KW-0808">Transferase</keyword>
<dbReference type="InterPro" id="IPR036890">
    <property type="entry name" value="HATPase_C_sf"/>
</dbReference>
<feature type="domain" description="Histidine kinase" evidence="8">
    <location>
        <begin position="216"/>
        <end position="437"/>
    </location>
</feature>